<dbReference type="KEGG" id="hdh:G5B40_09350"/>
<gene>
    <name evidence="2" type="ORF">G5B40_09350</name>
</gene>
<keyword evidence="3" id="KW-1185">Reference proteome</keyword>
<name>A0A7L5C1B1_9RHOB</name>
<dbReference type="AlphaFoldDB" id="A0A7L5C1B1"/>
<dbReference type="Pfam" id="PF00535">
    <property type="entry name" value="Glycos_transf_2"/>
    <property type="match status" value="1"/>
</dbReference>
<dbReference type="InterPro" id="IPR029044">
    <property type="entry name" value="Nucleotide-diphossugar_trans"/>
</dbReference>
<dbReference type="GO" id="GO:0016740">
    <property type="term" value="F:transferase activity"/>
    <property type="evidence" value="ECO:0007669"/>
    <property type="project" value="UniProtKB-KW"/>
</dbReference>
<evidence type="ECO:0000259" key="1">
    <source>
        <dbReference type="Pfam" id="PF00535"/>
    </source>
</evidence>
<proteinExistence type="predicted"/>
<dbReference type="SUPFAM" id="SSF53448">
    <property type="entry name" value="Nucleotide-diphospho-sugar transferases"/>
    <property type="match status" value="1"/>
</dbReference>
<organism evidence="2 3">
    <name type="scientific">Pikeienuella piscinae</name>
    <dbReference type="NCBI Taxonomy" id="2748098"/>
    <lineage>
        <taxon>Bacteria</taxon>
        <taxon>Pseudomonadati</taxon>
        <taxon>Pseudomonadota</taxon>
        <taxon>Alphaproteobacteria</taxon>
        <taxon>Rhodobacterales</taxon>
        <taxon>Paracoccaceae</taxon>
        <taxon>Pikeienuella</taxon>
    </lineage>
</organism>
<dbReference type="EMBL" id="CP049056">
    <property type="protein sequence ID" value="QIE55639.1"/>
    <property type="molecule type" value="Genomic_DNA"/>
</dbReference>
<accession>A0A7L5C1B1</accession>
<feature type="domain" description="Glycosyltransferase 2-like" evidence="1">
    <location>
        <begin position="570"/>
        <end position="684"/>
    </location>
</feature>
<protein>
    <submittedName>
        <fullName evidence="2">Glycosyltransferase family 2 protein</fullName>
    </submittedName>
</protein>
<dbReference type="Proteomes" id="UP000503336">
    <property type="component" value="Chromosome"/>
</dbReference>
<reference evidence="2 3" key="1">
    <citation type="submission" date="2020-02" db="EMBL/GenBank/DDBJ databases">
        <title>complete genome sequence of Rhodobacteraceae bacterium.</title>
        <authorList>
            <person name="Park J."/>
            <person name="Kim Y.-S."/>
            <person name="Kim K.-H."/>
        </authorList>
    </citation>
    <scope>NUCLEOTIDE SEQUENCE [LARGE SCALE GENOMIC DNA]</scope>
    <source>
        <strain evidence="2 3">RR4-56</strain>
    </source>
</reference>
<evidence type="ECO:0000313" key="2">
    <source>
        <dbReference type="EMBL" id="QIE55639.1"/>
    </source>
</evidence>
<evidence type="ECO:0000313" key="3">
    <source>
        <dbReference type="Proteomes" id="UP000503336"/>
    </source>
</evidence>
<sequence>MLSVDKYLEGQSLGAGDRTSDGGAHVRPVRMGGVYELRAALQAGEGDERLRLTPVPLEFRDADGALVDPRLICDQVLIPGLDPLELETLPPIELSDGVMAGALASRFFIAPPDAVEVRIGPVPNGIAILRLEVEPLNVNWASAAVAGSFIKKIEDVSLRRIALLKAALPGLNERDPAARALTVTPRRQLESIARRFEPRGDWRGVLNPEDLDAAVADHQRRMERLRSQTEHLPKVGFIGSDRGYERLEGMAELYRLRQTKAAEQLRLLDLDLIVIEAGAGCGDDDDRDWPLAFSALDGRLPDAGAALFDLAEAHGTPVHLWLTGAPGIAVCWRGAAERAARVVLEGRAEEWAGVWDDLQEKIHRVRRATCPTACSVGSLRKRERDRMLVPAVADIFQYPDFAALIVADSVAAMLLMELRYAFNAASLGLRIRREDRQSVGAHTRAQERLILQSANLVLLPAQSLRSDSELLVAALDAIASGAVPVLYGDPRSDEPLLGALDRVRNVIDLIELQALYRTPWVLERRWRGLMRKVVESHVWKMPDRMAIFGRDPFPEGFDEPRVSSILITRRPQLLAHCFESFRKQSWPNKELILVLNTGEVPDELPEPRENEHVFVLPESANIGECLNRAIAQSTGRYWAKMDDDDFYSRTYLEETISYYVATQADSVGRQSTFFFFSATNETQGRLRLTQNYNRVLQFGHVSGASLSGDKMWLSLPFSAADRNSADSNWVAKLLNAGVTVMSGDTTSIVVFRSENESQHTWHMTVDPNVMKQFRIYSAGSIAQRLDAQL</sequence>
<dbReference type="CDD" id="cd00761">
    <property type="entry name" value="Glyco_tranf_GTA_type"/>
    <property type="match status" value="1"/>
</dbReference>
<keyword evidence="2" id="KW-0808">Transferase</keyword>
<dbReference type="InterPro" id="IPR001173">
    <property type="entry name" value="Glyco_trans_2-like"/>
</dbReference>
<dbReference type="RefSeq" id="WP_165097831.1">
    <property type="nucleotide sequence ID" value="NZ_CP049056.1"/>
</dbReference>
<dbReference type="Gene3D" id="3.90.550.10">
    <property type="entry name" value="Spore Coat Polysaccharide Biosynthesis Protein SpsA, Chain A"/>
    <property type="match status" value="1"/>
</dbReference>